<dbReference type="EMBL" id="CALNXI010000118">
    <property type="protein sequence ID" value="CAH3019539.1"/>
    <property type="molecule type" value="Genomic_DNA"/>
</dbReference>
<proteinExistence type="inferred from homology"/>
<dbReference type="InterPro" id="IPR008405">
    <property type="entry name" value="ApoL"/>
</dbReference>
<gene>
    <name evidence="2" type="ORF">PEVE_00003036</name>
</gene>
<dbReference type="Proteomes" id="UP001159427">
    <property type="component" value="Unassembled WGS sequence"/>
</dbReference>
<comment type="similarity">
    <text evidence="1">Belongs to the apolipoprotein L family.</text>
</comment>
<sequence length="276" mass="29816">MEYRRELPDQAKEIRSSFLRWIPSRENTVHSIRVLADKLTHHHNNVRIAQVAGSSASIAGFGFMAAGFGFSFLTGGLSLALAGAGAVVSVAGGLTNGGSTIAECCIKKDTFDNIQKIIEKDREALKEIQELWGQFEKDVNINAVKNGVKAGVQFASIIHTCGQTGYKLGVAVGKTASITGGDAVFRGLSSFGKVAHIGGFAFSAILLPFDIYNLVQNAKEVDASRNGKTVHEPNEVKVLKELADKLAEEIPDENKIDEMIENLIKMRKPTAPMEIM</sequence>
<evidence type="ECO:0000256" key="1">
    <source>
        <dbReference type="ARBA" id="ARBA00010090"/>
    </source>
</evidence>
<dbReference type="PANTHER" id="PTHR14096:SF28">
    <property type="entry name" value="APOLIPOPROTEIN L, 1-RELATED"/>
    <property type="match status" value="1"/>
</dbReference>
<dbReference type="PANTHER" id="PTHR14096">
    <property type="entry name" value="APOLIPOPROTEIN L"/>
    <property type="match status" value="1"/>
</dbReference>
<organism evidence="2 3">
    <name type="scientific">Porites evermanni</name>
    <dbReference type="NCBI Taxonomy" id="104178"/>
    <lineage>
        <taxon>Eukaryota</taxon>
        <taxon>Metazoa</taxon>
        <taxon>Cnidaria</taxon>
        <taxon>Anthozoa</taxon>
        <taxon>Hexacorallia</taxon>
        <taxon>Scleractinia</taxon>
        <taxon>Fungiina</taxon>
        <taxon>Poritidae</taxon>
        <taxon>Porites</taxon>
    </lineage>
</organism>
<evidence type="ECO:0000313" key="2">
    <source>
        <dbReference type="EMBL" id="CAH3019539.1"/>
    </source>
</evidence>
<reference evidence="2 3" key="1">
    <citation type="submission" date="2022-05" db="EMBL/GenBank/DDBJ databases">
        <authorList>
            <consortium name="Genoscope - CEA"/>
            <person name="William W."/>
        </authorList>
    </citation>
    <scope>NUCLEOTIDE SEQUENCE [LARGE SCALE GENOMIC DNA]</scope>
</reference>
<evidence type="ECO:0000313" key="3">
    <source>
        <dbReference type="Proteomes" id="UP001159427"/>
    </source>
</evidence>
<dbReference type="Pfam" id="PF05461">
    <property type="entry name" value="ApoL"/>
    <property type="match status" value="1"/>
</dbReference>
<comment type="caution">
    <text evidence="2">The sequence shown here is derived from an EMBL/GenBank/DDBJ whole genome shotgun (WGS) entry which is preliminary data.</text>
</comment>
<accession>A0ABN8LUM7</accession>
<name>A0ABN8LUM7_9CNID</name>
<protein>
    <submittedName>
        <fullName evidence="2">Uncharacterized protein</fullName>
    </submittedName>
</protein>
<keyword evidence="3" id="KW-1185">Reference proteome</keyword>